<dbReference type="InterPro" id="IPR029058">
    <property type="entry name" value="AB_hydrolase_fold"/>
</dbReference>
<reference evidence="4" key="1">
    <citation type="submission" date="2016-12" db="EMBL/GenBank/DDBJ databases">
        <title>Whole genome sequencing of Sphingomonas koreensis.</title>
        <authorList>
            <person name="Conlan S."/>
            <person name="Thomas P.J."/>
            <person name="Mullikin J."/>
            <person name="Palmore T.N."/>
            <person name="Frank K.M."/>
            <person name="Segre J.A."/>
        </authorList>
    </citation>
    <scope>NUCLEOTIDE SEQUENCE</scope>
    <source>
        <strain evidence="4">ABOJV</strain>
    </source>
</reference>
<keyword evidence="6" id="KW-1185">Reference proteome</keyword>
<dbReference type="InterPro" id="IPR050300">
    <property type="entry name" value="GDXG_lipolytic_enzyme"/>
</dbReference>
<dbReference type="Gene3D" id="3.40.50.1820">
    <property type="entry name" value="alpha/beta hydrolase"/>
    <property type="match status" value="1"/>
</dbReference>
<dbReference type="OrthoDB" id="9771666at2"/>
<accession>A0A1L6JAD0</accession>
<dbReference type="GO" id="GO:0016787">
    <property type="term" value="F:hydrolase activity"/>
    <property type="evidence" value="ECO:0007669"/>
    <property type="project" value="UniProtKB-KW"/>
</dbReference>
<dbReference type="Proteomes" id="UP000185161">
    <property type="component" value="Chromosome"/>
</dbReference>
<gene>
    <name evidence="4" type="ORF">BRX40_10965</name>
    <name evidence="5" type="ORF">CA257_08660</name>
</gene>
<feature type="signal peptide" evidence="2">
    <location>
        <begin position="1"/>
        <end position="32"/>
    </location>
</feature>
<evidence type="ECO:0000313" key="5">
    <source>
        <dbReference type="EMBL" id="RSV04131.1"/>
    </source>
</evidence>
<evidence type="ECO:0000313" key="7">
    <source>
        <dbReference type="Proteomes" id="UP000286681"/>
    </source>
</evidence>
<feature type="domain" description="Dienelactone hydrolase" evidence="3">
    <location>
        <begin position="152"/>
        <end position="289"/>
    </location>
</feature>
<dbReference type="KEGG" id="skr:BRX40_10965"/>
<dbReference type="AlphaFoldDB" id="A0A1L6JAD0"/>
<name>A0A1L6JAD0_9SPHN</name>
<protein>
    <submittedName>
        <fullName evidence="5">Alpha/beta hydrolase</fullName>
    </submittedName>
</protein>
<dbReference type="GeneID" id="44133083"/>
<dbReference type="EMBL" id="QQWO01000006">
    <property type="protein sequence ID" value="RSV04131.1"/>
    <property type="molecule type" value="Genomic_DNA"/>
</dbReference>
<dbReference type="Proteomes" id="UP000286681">
    <property type="component" value="Unassembled WGS sequence"/>
</dbReference>
<proteinExistence type="predicted"/>
<evidence type="ECO:0000313" key="4">
    <source>
        <dbReference type="EMBL" id="APR52874.1"/>
    </source>
</evidence>
<dbReference type="SUPFAM" id="SSF53474">
    <property type="entry name" value="alpha/beta-Hydrolases"/>
    <property type="match status" value="1"/>
</dbReference>
<evidence type="ECO:0000256" key="2">
    <source>
        <dbReference type="SAM" id="SignalP"/>
    </source>
</evidence>
<keyword evidence="1 5" id="KW-0378">Hydrolase</keyword>
<keyword evidence="2" id="KW-0732">Signal</keyword>
<reference evidence="5 7" key="3">
    <citation type="submission" date="2018-07" db="EMBL/GenBank/DDBJ databases">
        <title>Genomic and Epidemiologic Investigation of an Indolent Hospital Outbreak.</title>
        <authorList>
            <person name="Johnson R.C."/>
            <person name="Deming C."/>
            <person name="Conlan S."/>
            <person name="Zellmer C.J."/>
            <person name="Michelin A.V."/>
            <person name="Lee-Lin S."/>
            <person name="Thomas P.J."/>
            <person name="Park M."/>
            <person name="Weingarten R.A."/>
            <person name="Less J."/>
            <person name="Dekker J.P."/>
            <person name="Frank K.M."/>
            <person name="Musser K.A."/>
            <person name="Mcquiston J.R."/>
            <person name="Henderson D.K."/>
            <person name="Lau A.F."/>
            <person name="Palmore T.N."/>
            <person name="Segre J.A."/>
        </authorList>
    </citation>
    <scope>NUCLEOTIDE SEQUENCE [LARGE SCALE GENOMIC DNA]</scope>
    <source>
        <strain evidence="5 7">SK-NIH.Env10_0317</strain>
    </source>
</reference>
<dbReference type="RefSeq" id="WP_075151600.1">
    <property type="nucleotide sequence ID" value="NZ_CP018820.1"/>
</dbReference>
<sequence>MKKITLRLLAGLAAVAALGTVALMPVAAPASAQEVVRVWPDQPAASPGEREKRAPFGIVVTNVEDATLTVYRPDPAKANGTAVIVAPGGAFHLLSIENEGEAVAQWLNAQGVTAFVLRYRLLKTGGDLPFAMLRYMTNLPELAKAVEPLRPLATADGEQAVRHVRANAARYGVKPNRVGLMGFSAGGAVTVWTMLGNKPDARPDFAAAIYPGLLPDPIVAPQKAPPLFVAVADDDKLSRTDSARLDAAWRAAGARSEFATFASGGHGFGMKRQDKPSDVWTDRMQAWMNSLGVLKK</sequence>
<organism evidence="4 6">
    <name type="scientific">Sphingomonas koreensis</name>
    <dbReference type="NCBI Taxonomy" id="93064"/>
    <lineage>
        <taxon>Bacteria</taxon>
        <taxon>Pseudomonadati</taxon>
        <taxon>Pseudomonadota</taxon>
        <taxon>Alphaproteobacteria</taxon>
        <taxon>Sphingomonadales</taxon>
        <taxon>Sphingomonadaceae</taxon>
        <taxon>Sphingomonas</taxon>
    </lineage>
</organism>
<dbReference type="PANTHER" id="PTHR48081">
    <property type="entry name" value="AB HYDROLASE SUPERFAMILY PROTEIN C4A8.06C"/>
    <property type="match status" value="1"/>
</dbReference>
<reference evidence="6" key="2">
    <citation type="submission" date="2016-12" db="EMBL/GenBank/DDBJ databases">
        <title>Whole genome sequencing of Sphingomonas sp. ABOJV.</title>
        <authorList>
            <person name="Conlan S."/>
            <person name="Thomas P.J."/>
            <person name="Mullikin J."/>
            <person name="Palmore T.N."/>
            <person name="Frank K.M."/>
            <person name="Segre J.A."/>
        </authorList>
    </citation>
    <scope>NUCLEOTIDE SEQUENCE [LARGE SCALE GENOMIC DNA]</scope>
    <source>
        <strain evidence="6">ABOJV</strain>
    </source>
</reference>
<dbReference type="STRING" id="93064.BRX40_10965"/>
<dbReference type="Pfam" id="PF01738">
    <property type="entry name" value="DLH"/>
    <property type="match status" value="1"/>
</dbReference>
<dbReference type="InterPro" id="IPR002925">
    <property type="entry name" value="Dienelactn_hydro"/>
</dbReference>
<feature type="chain" id="PRO_5041797874" evidence="2">
    <location>
        <begin position="33"/>
        <end position="296"/>
    </location>
</feature>
<evidence type="ECO:0000313" key="6">
    <source>
        <dbReference type="Proteomes" id="UP000185161"/>
    </source>
</evidence>
<dbReference type="PANTHER" id="PTHR48081:SF6">
    <property type="entry name" value="PEPTIDASE S9 PROLYL OLIGOPEPTIDASE CATALYTIC DOMAIN-CONTAINING PROTEIN"/>
    <property type="match status" value="1"/>
</dbReference>
<dbReference type="EMBL" id="CP018820">
    <property type="protein sequence ID" value="APR52874.1"/>
    <property type="molecule type" value="Genomic_DNA"/>
</dbReference>
<evidence type="ECO:0000259" key="3">
    <source>
        <dbReference type="Pfam" id="PF01738"/>
    </source>
</evidence>
<evidence type="ECO:0000256" key="1">
    <source>
        <dbReference type="ARBA" id="ARBA00022801"/>
    </source>
</evidence>